<feature type="compositionally biased region" description="Polar residues" evidence="1">
    <location>
        <begin position="57"/>
        <end position="67"/>
    </location>
</feature>
<evidence type="ECO:0000313" key="3">
    <source>
        <dbReference type="EMBL" id="CAG7714041.1"/>
    </source>
</evidence>
<dbReference type="Proteomes" id="UP000708208">
    <property type="component" value="Unassembled WGS sequence"/>
</dbReference>
<dbReference type="EMBL" id="CAJVCH010033301">
    <property type="protein sequence ID" value="CAG7714041.1"/>
    <property type="molecule type" value="Genomic_DNA"/>
</dbReference>
<feature type="transmembrane region" description="Helical" evidence="2">
    <location>
        <begin position="20"/>
        <end position="38"/>
    </location>
</feature>
<gene>
    <name evidence="3" type="ORF">AFUS01_LOCUS5263</name>
</gene>
<keyword evidence="2" id="KW-0472">Membrane</keyword>
<dbReference type="AlphaFoldDB" id="A0A8J2JBF5"/>
<accession>A0A8J2JBF5</accession>
<evidence type="ECO:0000256" key="1">
    <source>
        <dbReference type="SAM" id="MobiDB-lite"/>
    </source>
</evidence>
<feature type="region of interest" description="Disordered" evidence="1">
    <location>
        <begin position="44"/>
        <end position="67"/>
    </location>
</feature>
<reference evidence="3" key="1">
    <citation type="submission" date="2021-06" db="EMBL/GenBank/DDBJ databases">
        <authorList>
            <person name="Hodson N. C."/>
            <person name="Mongue J. A."/>
            <person name="Jaron S. K."/>
        </authorList>
    </citation>
    <scope>NUCLEOTIDE SEQUENCE</scope>
</reference>
<proteinExistence type="predicted"/>
<keyword evidence="2" id="KW-1133">Transmembrane helix</keyword>
<evidence type="ECO:0000256" key="2">
    <source>
        <dbReference type="SAM" id="Phobius"/>
    </source>
</evidence>
<feature type="non-terminal residue" evidence="3">
    <location>
        <position position="1"/>
    </location>
</feature>
<keyword evidence="4" id="KW-1185">Reference proteome</keyword>
<sequence>FFWSPGFISVYVIERSASLLFYTVYILGTMHIVNAHLLDKQNIDTEKNTTHGHNSRNELSQNRMNQE</sequence>
<name>A0A8J2JBF5_9HEXA</name>
<keyword evidence="2" id="KW-0812">Transmembrane</keyword>
<protein>
    <submittedName>
        <fullName evidence="3">Uncharacterized protein</fullName>
    </submittedName>
</protein>
<feature type="non-terminal residue" evidence="3">
    <location>
        <position position="67"/>
    </location>
</feature>
<evidence type="ECO:0000313" key="4">
    <source>
        <dbReference type="Proteomes" id="UP000708208"/>
    </source>
</evidence>
<organism evidence="3 4">
    <name type="scientific">Allacma fusca</name>
    <dbReference type="NCBI Taxonomy" id="39272"/>
    <lineage>
        <taxon>Eukaryota</taxon>
        <taxon>Metazoa</taxon>
        <taxon>Ecdysozoa</taxon>
        <taxon>Arthropoda</taxon>
        <taxon>Hexapoda</taxon>
        <taxon>Collembola</taxon>
        <taxon>Symphypleona</taxon>
        <taxon>Sminthuridae</taxon>
        <taxon>Allacma</taxon>
    </lineage>
</organism>
<comment type="caution">
    <text evidence="3">The sequence shown here is derived from an EMBL/GenBank/DDBJ whole genome shotgun (WGS) entry which is preliminary data.</text>
</comment>